<evidence type="ECO:0000313" key="2">
    <source>
        <dbReference type="Proteomes" id="UP000002255"/>
    </source>
</evidence>
<sequence>MNLTETTTTTAVRLIDGWHNVTDGTLTINGQPYTSGEPLGSWYSGLVRFHEPPHDDNDNDNDGAWFTVNGATLSAIRTRGPADKDDE</sequence>
<accession>D1BU67</accession>
<dbReference type="STRING" id="446471.Xcel_2062"/>
<organism evidence="1 2">
    <name type="scientific">Xylanimonas cellulosilytica (strain DSM 15894 / JCM 12276 / CECT 5975 / KCTC 9989 / LMG 20990 / NBRC 107835 / XIL07)</name>
    <dbReference type="NCBI Taxonomy" id="446471"/>
    <lineage>
        <taxon>Bacteria</taxon>
        <taxon>Bacillati</taxon>
        <taxon>Actinomycetota</taxon>
        <taxon>Actinomycetes</taxon>
        <taxon>Micrococcales</taxon>
        <taxon>Promicromonosporaceae</taxon>
        <taxon>Xylanimonas</taxon>
    </lineage>
</organism>
<proteinExistence type="predicted"/>
<protein>
    <submittedName>
        <fullName evidence="1">Uncharacterized protein</fullName>
    </submittedName>
</protein>
<reference evidence="1 2" key="2">
    <citation type="journal article" date="2010" name="Stand. Genomic Sci.">
        <title>Complete genome sequence of Xylanimonas cellulosilytica type strain (XIL07).</title>
        <authorList>
            <person name="Foster B."/>
            <person name="Pukall R."/>
            <person name="Abt B."/>
            <person name="Nolan M."/>
            <person name="Glavina Del Rio T."/>
            <person name="Chen F."/>
            <person name="Lucas S."/>
            <person name="Tice H."/>
            <person name="Pitluck S."/>
            <person name="Cheng J.-F."/>
            <person name="Chertkov O."/>
            <person name="Brettin T."/>
            <person name="Han C."/>
            <person name="Detter J.C."/>
            <person name="Bruce D."/>
            <person name="Goodwin L."/>
            <person name="Ivanova N."/>
            <person name="Mavromatis K."/>
            <person name="Pati A."/>
            <person name="Mikhailova N."/>
            <person name="Chen A."/>
            <person name="Palaniappan K."/>
            <person name="Land M."/>
            <person name="Hauser L."/>
            <person name="Chang Y.-J."/>
            <person name="Jeffries C.D."/>
            <person name="Chain P."/>
            <person name="Rohde M."/>
            <person name="Goeker M."/>
            <person name="Bristow J."/>
            <person name="Eisen J.A."/>
            <person name="Markowitz V."/>
            <person name="Hugenholtz P."/>
            <person name="Kyrpides N.C."/>
            <person name="Klenk H.-P."/>
            <person name="Lapidus A."/>
        </authorList>
    </citation>
    <scope>NUCLEOTIDE SEQUENCE [LARGE SCALE GENOMIC DNA]</scope>
    <source>
        <strain evidence="2">DSM 15894 / CECT 5975 / LMG 20990 / XIL07</strain>
    </source>
</reference>
<dbReference type="EMBL" id="CP001821">
    <property type="protein sequence ID" value="ACZ31080.1"/>
    <property type="molecule type" value="Genomic_DNA"/>
</dbReference>
<gene>
    <name evidence="1" type="ordered locus">Xcel_2062</name>
</gene>
<dbReference type="Proteomes" id="UP000002255">
    <property type="component" value="Chromosome"/>
</dbReference>
<reference evidence="2" key="1">
    <citation type="submission" date="2009-11" db="EMBL/GenBank/DDBJ databases">
        <title>The complete chromosome of Xylanimonas cellulosilytica DSM 15894.</title>
        <authorList>
            <consortium name="US DOE Joint Genome Institute (JGI-PGF)"/>
            <person name="Lucas S."/>
            <person name="Copeland A."/>
            <person name="Lapidus A."/>
            <person name="Glavina del Rio T."/>
            <person name="Dalin E."/>
            <person name="Tice H."/>
            <person name="Bruce D."/>
            <person name="Goodwin L."/>
            <person name="Pitluck S."/>
            <person name="Kyrpides N."/>
            <person name="Mavromatis K."/>
            <person name="Ivanova N."/>
            <person name="Mikhailova N."/>
            <person name="Foster B."/>
            <person name="Clum A."/>
            <person name="Brettin T."/>
            <person name="Detter J.C."/>
            <person name="Han C."/>
            <person name="Larimer F."/>
            <person name="Land M."/>
            <person name="Hauser L."/>
            <person name="Markowitz V."/>
            <person name="Cheng J.F."/>
            <person name="Hugenholtz P."/>
            <person name="Woyke T."/>
            <person name="Wu D."/>
            <person name="Gehrich-Schroeter G."/>
            <person name="Schneider S."/>
            <person name="Pukall S.R."/>
            <person name="Klenk H.P."/>
            <person name="Eisen J.A."/>
        </authorList>
    </citation>
    <scope>NUCLEOTIDE SEQUENCE [LARGE SCALE GENOMIC DNA]</scope>
    <source>
        <strain evidence="2">DSM 15894 / CECT 5975 / LMG 20990 / XIL07</strain>
    </source>
</reference>
<dbReference type="AlphaFoldDB" id="D1BU67"/>
<dbReference type="KEGG" id="xce:Xcel_2062"/>
<keyword evidence="2" id="KW-1185">Reference proteome</keyword>
<name>D1BU67_XYLCX</name>
<evidence type="ECO:0000313" key="1">
    <source>
        <dbReference type="EMBL" id="ACZ31080.1"/>
    </source>
</evidence>
<dbReference type="HOGENOM" id="CLU_2482601_0_0_11"/>
<dbReference type="RefSeq" id="WP_012878822.1">
    <property type="nucleotide sequence ID" value="NC_013530.1"/>
</dbReference>